<dbReference type="EMBL" id="CM007899">
    <property type="protein sequence ID" value="OTG12948.1"/>
    <property type="molecule type" value="Genomic_DNA"/>
</dbReference>
<dbReference type="AlphaFoldDB" id="A0A251TP98"/>
<reference evidence="2" key="1">
    <citation type="journal article" date="2017" name="Nature">
        <title>The sunflower genome provides insights into oil metabolism, flowering and Asterid evolution.</title>
        <authorList>
            <person name="Badouin H."/>
            <person name="Gouzy J."/>
            <person name="Grassa C.J."/>
            <person name="Murat F."/>
            <person name="Staton S.E."/>
            <person name="Cottret L."/>
            <person name="Lelandais-Briere C."/>
            <person name="Owens G.L."/>
            <person name="Carrere S."/>
            <person name="Mayjonade B."/>
            <person name="Legrand L."/>
            <person name="Gill N."/>
            <person name="Kane N.C."/>
            <person name="Bowers J.E."/>
            <person name="Hubner S."/>
            <person name="Bellec A."/>
            <person name="Berard A."/>
            <person name="Berges H."/>
            <person name="Blanchet N."/>
            <person name="Boniface M.C."/>
            <person name="Brunel D."/>
            <person name="Catrice O."/>
            <person name="Chaidir N."/>
            <person name="Claudel C."/>
            <person name="Donnadieu C."/>
            <person name="Faraut T."/>
            <person name="Fievet G."/>
            <person name="Helmstetter N."/>
            <person name="King M."/>
            <person name="Knapp S.J."/>
            <person name="Lai Z."/>
            <person name="Le Paslier M.C."/>
            <person name="Lippi Y."/>
            <person name="Lorenzon L."/>
            <person name="Mandel J.R."/>
            <person name="Marage G."/>
            <person name="Marchand G."/>
            <person name="Marquand E."/>
            <person name="Bret-Mestries E."/>
            <person name="Morien E."/>
            <person name="Nambeesan S."/>
            <person name="Nguyen T."/>
            <person name="Pegot-Espagnet P."/>
            <person name="Pouilly N."/>
            <person name="Raftis F."/>
            <person name="Sallet E."/>
            <person name="Schiex T."/>
            <person name="Thomas J."/>
            <person name="Vandecasteele C."/>
            <person name="Vares D."/>
            <person name="Vear F."/>
            <person name="Vautrin S."/>
            <person name="Crespi M."/>
            <person name="Mangin B."/>
            <person name="Burke J.M."/>
            <person name="Salse J."/>
            <person name="Munos S."/>
            <person name="Vincourt P."/>
            <person name="Rieseberg L.H."/>
            <person name="Langlade N.B."/>
        </authorList>
    </citation>
    <scope>NUCLEOTIDE SEQUENCE [LARGE SCALE GENOMIC DNA]</scope>
    <source>
        <strain evidence="2">cv. SF193</strain>
    </source>
</reference>
<dbReference type="Proteomes" id="UP000215914">
    <property type="component" value="Chromosome 10"/>
</dbReference>
<protein>
    <submittedName>
        <fullName evidence="1">Uncharacterized protein</fullName>
    </submittedName>
</protein>
<name>A0A251TP98_HELAN</name>
<organism evidence="1 2">
    <name type="scientific">Helianthus annuus</name>
    <name type="common">Common sunflower</name>
    <dbReference type="NCBI Taxonomy" id="4232"/>
    <lineage>
        <taxon>Eukaryota</taxon>
        <taxon>Viridiplantae</taxon>
        <taxon>Streptophyta</taxon>
        <taxon>Embryophyta</taxon>
        <taxon>Tracheophyta</taxon>
        <taxon>Spermatophyta</taxon>
        <taxon>Magnoliopsida</taxon>
        <taxon>eudicotyledons</taxon>
        <taxon>Gunneridae</taxon>
        <taxon>Pentapetalae</taxon>
        <taxon>asterids</taxon>
        <taxon>campanulids</taxon>
        <taxon>Asterales</taxon>
        <taxon>Asteraceae</taxon>
        <taxon>Asteroideae</taxon>
        <taxon>Heliantheae alliance</taxon>
        <taxon>Heliantheae</taxon>
        <taxon>Helianthus</taxon>
    </lineage>
</organism>
<evidence type="ECO:0000313" key="1">
    <source>
        <dbReference type="EMBL" id="OTG12948.1"/>
    </source>
</evidence>
<proteinExistence type="predicted"/>
<keyword evidence="2" id="KW-1185">Reference proteome</keyword>
<accession>A0A251TP98</accession>
<evidence type="ECO:0000313" key="2">
    <source>
        <dbReference type="Proteomes" id="UP000215914"/>
    </source>
</evidence>
<dbReference type="InParanoid" id="A0A251TP98"/>
<gene>
    <name evidence="1" type="ORF">HannXRQ_Chr10g0315221</name>
</gene>
<sequence length="63" mass="7304">MLRNKINNRLGRVRTTSLHQRLASQDQRARNANQKCYRLSRSPSLLLGLSLDPNTRYIVINLV</sequence>